<name>A0A1Q2SMW3_9GAMM</name>
<keyword evidence="2" id="KW-1185">Reference proteome</keyword>
<protein>
    <submittedName>
        <fullName evidence="1">Phosphate-selective porin O and P</fullName>
    </submittedName>
</protein>
<dbReference type="KEGG" id="ntt:TAO_1077"/>
<dbReference type="InterPro" id="IPR010870">
    <property type="entry name" value="Porin_O/P"/>
</dbReference>
<proteinExistence type="predicted"/>
<dbReference type="Pfam" id="PF07396">
    <property type="entry name" value="Porin_O_P"/>
    <property type="match status" value="1"/>
</dbReference>
<dbReference type="AlphaFoldDB" id="A0A1Q2SMW3"/>
<evidence type="ECO:0000313" key="1">
    <source>
        <dbReference type="EMBL" id="BAW80447.1"/>
    </source>
</evidence>
<gene>
    <name evidence="1" type="ORF">TAO_1077</name>
</gene>
<dbReference type="Proteomes" id="UP000243679">
    <property type="component" value="Chromosome"/>
</dbReference>
<dbReference type="InterPro" id="IPR023614">
    <property type="entry name" value="Porin_dom_sf"/>
</dbReference>
<reference evidence="1 2" key="1">
    <citation type="journal article" date="2017" name="ISME J.">
        <title>An acid-tolerant ammonia-oxidizing ?-proteobacterium from soil.</title>
        <authorList>
            <person name="Hayatsu M."/>
            <person name="Tago K."/>
            <person name="Uchiyama I."/>
            <person name="Toyoda A."/>
            <person name="Wang Y."/>
            <person name="Shimomura Y."/>
            <person name="Okubo T."/>
            <person name="Kurisu F."/>
            <person name="Hirono Y."/>
            <person name="Nonaka K."/>
            <person name="Akiyama H."/>
            <person name="Itoh T."/>
            <person name="Takami H."/>
        </authorList>
    </citation>
    <scope>NUCLEOTIDE SEQUENCE [LARGE SCALE GENOMIC DNA]</scope>
    <source>
        <strain evidence="1 2">TAO100</strain>
    </source>
</reference>
<dbReference type="SUPFAM" id="SSF56935">
    <property type="entry name" value="Porins"/>
    <property type="match status" value="1"/>
</dbReference>
<evidence type="ECO:0000313" key="2">
    <source>
        <dbReference type="Proteomes" id="UP000243679"/>
    </source>
</evidence>
<dbReference type="RefSeq" id="WP_096526996.1">
    <property type="nucleotide sequence ID" value="NZ_AP014836.1"/>
</dbReference>
<dbReference type="Gene3D" id="2.40.160.10">
    <property type="entry name" value="Porin"/>
    <property type="match status" value="1"/>
</dbReference>
<dbReference type="OrthoDB" id="9807854at2"/>
<organism evidence="1 2">
    <name type="scientific">Candidatus Nitrosoglobus terrae</name>
    <dbReference type="NCBI Taxonomy" id="1630141"/>
    <lineage>
        <taxon>Bacteria</taxon>
        <taxon>Pseudomonadati</taxon>
        <taxon>Pseudomonadota</taxon>
        <taxon>Gammaproteobacteria</taxon>
        <taxon>Chromatiales</taxon>
        <taxon>Chromatiaceae</taxon>
        <taxon>Candidatus Nitrosoglobus</taxon>
    </lineage>
</organism>
<sequence length="467" mass="53779">MSLGQLKKITIDHKYLKYFTFKAMIKSFQVSAIFILLINKTSWAETQSLGGYPKKEIQKNQITEQSQKAKQEPIQQKIQKTPTIGFEENSGFFLRSTDHAFEIKLGLNFQTDGRFFFDNNTPNILEFRRVRPIIRGTLFRHIEFKFMPDFGQGKTNYLLDDYLTFNYWPQFQIQIGKFKPPVGLERLQSAQDTLFMERGLPSNLIPNRDIGIQLYGDMLLKRLTYQIGTFFTGAPDNTNTTDIDQNSGKEFDARIFTHPFLNHSISWLRGLGIGVGSSYGSTQGKLAKFKIPNGGEGVINFFTYDKDVMAAGERLIISPQLYYSWKSFSLLGEYAYNSQEVQKKSDLNTIHNQAWQLASSYVITGENPSYEGVTPQRKFDPTRGAWGALEIKARYNEFYIDSNAFPVFANPTKNAHSVKAWAVGINWYLMRRTKVMLEYEEAYFWGGATSRDMPTERLLMSRLQFAF</sequence>
<accession>A0A1Q2SMW3</accession>
<dbReference type="EMBL" id="AP014836">
    <property type="protein sequence ID" value="BAW80447.1"/>
    <property type="molecule type" value="Genomic_DNA"/>
</dbReference>